<sequence>MKFSVKSIYPISTLSHPTNSQASWEFAAVGVKYLFMADGSQHQRQNTEGNNDFRYISFDWLNGKPHLDTNSGRYKENAVPK</sequence>
<dbReference type="EMBL" id="JACJQU010000002">
    <property type="protein sequence ID" value="MBD2293244.1"/>
    <property type="molecule type" value="Genomic_DNA"/>
</dbReference>
<organism evidence="1 2">
    <name type="scientific">Anabaena sphaerica FACHB-251</name>
    <dbReference type="NCBI Taxonomy" id="2692883"/>
    <lineage>
        <taxon>Bacteria</taxon>
        <taxon>Bacillati</taxon>
        <taxon>Cyanobacteriota</taxon>
        <taxon>Cyanophyceae</taxon>
        <taxon>Nostocales</taxon>
        <taxon>Nostocaceae</taxon>
        <taxon>Anabaena</taxon>
    </lineage>
</organism>
<protein>
    <submittedName>
        <fullName evidence="1">Uncharacterized protein</fullName>
    </submittedName>
</protein>
<accession>A0A926WEU2</accession>
<gene>
    <name evidence="1" type="ORF">H6G06_07030</name>
</gene>
<comment type="caution">
    <text evidence="1">The sequence shown here is derived from an EMBL/GenBank/DDBJ whole genome shotgun (WGS) entry which is preliminary data.</text>
</comment>
<dbReference type="Proteomes" id="UP000662185">
    <property type="component" value="Unassembled WGS sequence"/>
</dbReference>
<reference evidence="2" key="1">
    <citation type="journal article" date="2020" name="ISME J.">
        <title>Comparative genomics reveals insights into cyanobacterial evolution and habitat adaptation.</title>
        <authorList>
            <person name="Chen M.Y."/>
            <person name="Teng W.K."/>
            <person name="Zhao L."/>
            <person name="Hu C.X."/>
            <person name="Zhou Y.K."/>
            <person name="Han B.P."/>
            <person name="Song L.R."/>
            <person name="Shu W.S."/>
        </authorList>
    </citation>
    <scope>NUCLEOTIDE SEQUENCE [LARGE SCALE GENOMIC DNA]</scope>
    <source>
        <strain evidence="2">FACHB-251</strain>
    </source>
</reference>
<dbReference type="AlphaFoldDB" id="A0A926WEU2"/>
<evidence type="ECO:0000313" key="2">
    <source>
        <dbReference type="Proteomes" id="UP000662185"/>
    </source>
</evidence>
<evidence type="ECO:0000313" key="1">
    <source>
        <dbReference type="EMBL" id="MBD2293244.1"/>
    </source>
</evidence>
<name>A0A926WEU2_9NOST</name>
<keyword evidence="2" id="KW-1185">Reference proteome</keyword>
<proteinExistence type="predicted"/>